<dbReference type="NCBIfam" id="TIGR00174">
    <property type="entry name" value="miaA"/>
    <property type="match status" value="1"/>
</dbReference>
<evidence type="ECO:0000256" key="8">
    <source>
        <dbReference type="ARBA" id="ARBA00022842"/>
    </source>
</evidence>
<dbReference type="InterPro" id="IPR018022">
    <property type="entry name" value="IPT"/>
</dbReference>
<dbReference type="InterPro" id="IPR039657">
    <property type="entry name" value="Dimethylallyltransferase"/>
</dbReference>
<dbReference type="HAMAP" id="MF_00185">
    <property type="entry name" value="IPP_trans"/>
    <property type="match status" value="1"/>
</dbReference>
<dbReference type="PANTHER" id="PTHR11088:SF60">
    <property type="entry name" value="TRNA DIMETHYLALLYLTRANSFERASE"/>
    <property type="match status" value="1"/>
</dbReference>
<evidence type="ECO:0000256" key="6">
    <source>
        <dbReference type="ARBA" id="ARBA00022741"/>
    </source>
</evidence>
<name>A0A381NNM8_9ZZZZ</name>
<dbReference type="SUPFAM" id="SSF52540">
    <property type="entry name" value="P-loop containing nucleoside triphosphate hydrolases"/>
    <property type="match status" value="1"/>
</dbReference>
<dbReference type="GO" id="GO:0006400">
    <property type="term" value="P:tRNA modification"/>
    <property type="evidence" value="ECO:0007669"/>
    <property type="project" value="TreeGrafter"/>
</dbReference>
<dbReference type="Gene3D" id="1.10.20.140">
    <property type="match status" value="1"/>
</dbReference>
<comment type="similarity">
    <text evidence="2">Belongs to the IPP transferase family.</text>
</comment>
<keyword evidence="5" id="KW-0819">tRNA processing</keyword>
<dbReference type="InterPro" id="IPR027417">
    <property type="entry name" value="P-loop_NTPase"/>
</dbReference>
<comment type="catalytic activity">
    <reaction evidence="9">
        <text>adenosine(37) in tRNA + dimethylallyl diphosphate = N(6)-dimethylallyladenosine(37) in tRNA + diphosphate</text>
        <dbReference type="Rhea" id="RHEA:26482"/>
        <dbReference type="Rhea" id="RHEA-COMP:10162"/>
        <dbReference type="Rhea" id="RHEA-COMP:10375"/>
        <dbReference type="ChEBI" id="CHEBI:33019"/>
        <dbReference type="ChEBI" id="CHEBI:57623"/>
        <dbReference type="ChEBI" id="CHEBI:74411"/>
        <dbReference type="ChEBI" id="CHEBI:74415"/>
        <dbReference type="EC" id="2.5.1.75"/>
    </reaction>
</comment>
<dbReference type="GO" id="GO:0052381">
    <property type="term" value="F:tRNA dimethylallyltransferase activity"/>
    <property type="evidence" value="ECO:0007669"/>
    <property type="project" value="UniProtKB-EC"/>
</dbReference>
<dbReference type="EC" id="2.5.1.75" evidence="3"/>
<dbReference type="GO" id="GO:0005524">
    <property type="term" value="F:ATP binding"/>
    <property type="evidence" value="ECO:0007669"/>
    <property type="project" value="UniProtKB-KW"/>
</dbReference>
<reference evidence="10" key="1">
    <citation type="submission" date="2018-05" db="EMBL/GenBank/DDBJ databases">
        <authorList>
            <person name="Lanie J.A."/>
            <person name="Ng W.-L."/>
            <person name="Kazmierczak K.M."/>
            <person name="Andrzejewski T.M."/>
            <person name="Davidsen T.M."/>
            <person name="Wayne K.J."/>
            <person name="Tettelin H."/>
            <person name="Glass J.I."/>
            <person name="Rusch D."/>
            <person name="Podicherti R."/>
            <person name="Tsui H.-C.T."/>
            <person name="Winkler M.E."/>
        </authorList>
    </citation>
    <scope>NUCLEOTIDE SEQUENCE</scope>
</reference>
<sequence length="315" mass="35271">VNYSTKPKLIAVVGPTATGKTSLGIDLALQLDGEVVNADSRLFYYGMDVATAKPTQNEIKGIPHHLIDFLSPSEQYSLAEYLKKARLVITEILDRGKVPILVGGSGQYVWAIIEGWEVPEIQPDPSLRSHLELKLAQNGIGPLAEQLAAISPITAETTDLRNPRRVIRAIERVQSKSINSSFTEGRSSDSPFDHYIVGLMIDRTNLHARVLERLDSMDKNGWKQEVELLLQAGYSTKDRALSAIGYPQMISHLNGECDFSESIRLTAVATNRLIRHQNNWFKQNDTRINWFDMTRNPKRHTQSIISAATKWLGLK</sequence>
<dbReference type="Gene3D" id="3.40.50.300">
    <property type="entry name" value="P-loop containing nucleotide triphosphate hydrolases"/>
    <property type="match status" value="1"/>
</dbReference>
<keyword evidence="4" id="KW-0808">Transferase</keyword>
<evidence type="ECO:0000256" key="9">
    <source>
        <dbReference type="ARBA" id="ARBA00049563"/>
    </source>
</evidence>
<dbReference type="AlphaFoldDB" id="A0A381NNM8"/>
<comment type="cofactor">
    <cofactor evidence="1">
        <name>Mg(2+)</name>
        <dbReference type="ChEBI" id="CHEBI:18420"/>
    </cofactor>
</comment>
<evidence type="ECO:0000256" key="5">
    <source>
        <dbReference type="ARBA" id="ARBA00022694"/>
    </source>
</evidence>
<feature type="non-terminal residue" evidence="10">
    <location>
        <position position="1"/>
    </location>
</feature>
<proteinExistence type="inferred from homology"/>
<evidence type="ECO:0000256" key="7">
    <source>
        <dbReference type="ARBA" id="ARBA00022840"/>
    </source>
</evidence>
<dbReference type="EMBL" id="UINC01000481">
    <property type="protein sequence ID" value="SUZ56120.1"/>
    <property type="molecule type" value="Genomic_DNA"/>
</dbReference>
<accession>A0A381NNM8</accession>
<evidence type="ECO:0000256" key="2">
    <source>
        <dbReference type="ARBA" id="ARBA00005842"/>
    </source>
</evidence>
<protein>
    <recommendedName>
        <fullName evidence="3">tRNA dimethylallyltransferase</fullName>
        <ecNumber evidence="3">2.5.1.75</ecNumber>
    </recommendedName>
</protein>
<evidence type="ECO:0000256" key="1">
    <source>
        <dbReference type="ARBA" id="ARBA00001946"/>
    </source>
</evidence>
<keyword evidence="8" id="KW-0460">Magnesium</keyword>
<keyword evidence="7" id="KW-0067">ATP-binding</keyword>
<gene>
    <name evidence="10" type="ORF">METZ01_LOCUS8974</name>
</gene>
<organism evidence="10">
    <name type="scientific">marine metagenome</name>
    <dbReference type="NCBI Taxonomy" id="408172"/>
    <lineage>
        <taxon>unclassified sequences</taxon>
        <taxon>metagenomes</taxon>
        <taxon>ecological metagenomes</taxon>
    </lineage>
</organism>
<dbReference type="Pfam" id="PF01715">
    <property type="entry name" value="IPPT"/>
    <property type="match status" value="1"/>
</dbReference>
<keyword evidence="6" id="KW-0547">Nucleotide-binding</keyword>
<dbReference type="PANTHER" id="PTHR11088">
    <property type="entry name" value="TRNA DIMETHYLALLYLTRANSFERASE"/>
    <property type="match status" value="1"/>
</dbReference>
<evidence type="ECO:0000256" key="4">
    <source>
        <dbReference type="ARBA" id="ARBA00022679"/>
    </source>
</evidence>
<evidence type="ECO:0000313" key="10">
    <source>
        <dbReference type="EMBL" id="SUZ56120.1"/>
    </source>
</evidence>
<evidence type="ECO:0000256" key="3">
    <source>
        <dbReference type="ARBA" id="ARBA00012665"/>
    </source>
</evidence>